<proteinExistence type="inferred from homology"/>
<comment type="similarity">
    <text evidence="1">Belongs to the ABC transporter superfamily.</text>
</comment>
<name>A0A146K7K0_9EUKA</name>
<dbReference type="InterPro" id="IPR003439">
    <property type="entry name" value="ABC_transporter-like_ATP-bd"/>
</dbReference>
<dbReference type="InterPro" id="IPR027417">
    <property type="entry name" value="P-loop_NTPase"/>
</dbReference>
<dbReference type="EMBL" id="GDID01004692">
    <property type="protein sequence ID" value="JAP91914.1"/>
    <property type="molecule type" value="Transcribed_RNA"/>
</dbReference>
<feature type="domain" description="ABC transporter" evidence="6">
    <location>
        <begin position="333"/>
        <end position="536"/>
    </location>
</feature>
<feature type="transmembrane region" description="Helical" evidence="5">
    <location>
        <begin position="245"/>
        <end position="267"/>
    </location>
</feature>
<evidence type="ECO:0000256" key="2">
    <source>
        <dbReference type="ARBA" id="ARBA00022448"/>
    </source>
</evidence>
<evidence type="ECO:0000256" key="1">
    <source>
        <dbReference type="ARBA" id="ARBA00005417"/>
    </source>
</evidence>
<keyword evidence="5" id="KW-0812">Transmembrane</keyword>
<dbReference type="SUPFAM" id="SSF52540">
    <property type="entry name" value="P-loop containing nucleoside triphosphate hydrolases"/>
    <property type="match status" value="1"/>
</dbReference>
<dbReference type="PANTHER" id="PTHR42734">
    <property type="entry name" value="METAL TRANSPORT SYSTEM ATP-BINDING PROTEIN TM_0124-RELATED"/>
    <property type="match status" value="1"/>
</dbReference>
<feature type="transmembrane region" description="Helical" evidence="5">
    <location>
        <begin position="217"/>
        <end position="238"/>
    </location>
</feature>
<accession>A0A146K7K0</accession>
<dbReference type="PROSITE" id="PS00211">
    <property type="entry name" value="ABC_TRANSPORTER_1"/>
    <property type="match status" value="1"/>
</dbReference>
<keyword evidence="4" id="KW-0067">ATP-binding</keyword>
<organism evidence="7">
    <name type="scientific">Trepomonas sp. PC1</name>
    <dbReference type="NCBI Taxonomy" id="1076344"/>
    <lineage>
        <taxon>Eukaryota</taxon>
        <taxon>Metamonada</taxon>
        <taxon>Diplomonadida</taxon>
        <taxon>Hexamitidae</taxon>
        <taxon>Hexamitinae</taxon>
        <taxon>Trepomonas</taxon>
    </lineage>
</organism>
<evidence type="ECO:0000256" key="4">
    <source>
        <dbReference type="ARBA" id="ARBA00022840"/>
    </source>
</evidence>
<evidence type="ECO:0000256" key="5">
    <source>
        <dbReference type="SAM" id="Phobius"/>
    </source>
</evidence>
<keyword evidence="5" id="KW-0472">Membrane</keyword>
<dbReference type="AlphaFoldDB" id="A0A146K7K0"/>
<dbReference type="PANTHER" id="PTHR42734:SF17">
    <property type="entry name" value="METAL TRANSPORT SYSTEM ATP-BINDING PROTEIN TM_0124-RELATED"/>
    <property type="match status" value="1"/>
</dbReference>
<keyword evidence="3" id="KW-0547">Nucleotide-binding</keyword>
<evidence type="ECO:0000313" key="7">
    <source>
        <dbReference type="EMBL" id="JAP91914.1"/>
    </source>
</evidence>
<keyword evidence="2" id="KW-0813">Transport</keyword>
<protein>
    <submittedName>
        <fullName evidence="7">ABC transporter family protein</fullName>
    </submittedName>
</protein>
<feature type="non-terminal residue" evidence="7">
    <location>
        <position position="1"/>
    </location>
</feature>
<dbReference type="GO" id="GO:0005524">
    <property type="term" value="F:ATP binding"/>
    <property type="evidence" value="ECO:0007669"/>
    <property type="project" value="UniProtKB-KW"/>
</dbReference>
<gene>
    <name evidence="7" type="ORF">TPC1_16314</name>
</gene>
<feature type="transmembrane region" description="Helical" evidence="5">
    <location>
        <begin position="180"/>
        <end position="205"/>
    </location>
</feature>
<evidence type="ECO:0000259" key="6">
    <source>
        <dbReference type="PROSITE" id="PS50893"/>
    </source>
</evidence>
<dbReference type="Gene3D" id="3.40.50.300">
    <property type="entry name" value="P-loop containing nucleotide triphosphate hydrolases"/>
    <property type="match status" value="1"/>
</dbReference>
<evidence type="ECO:0000256" key="3">
    <source>
        <dbReference type="ARBA" id="ARBA00022741"/>
    </source>
</evidence>
<sequence length="578" mass="66606">SGSKQWKSNYSSITDIEKAQIFGAYPLSIYDGETYYIRMPFISDQFDEFEDVKLIPMQFTVQKKASSYGILNPVQKQHYMIVNYQNDFLTRINGDKYRYIKNSSEMFVSRFVQQPQFLRTHEDYNSDLFEDSYYGDLIYGYFYPLVINLLVIIMIGTIWNDSAPLIRNQLEGLGISQIKYALSQIFVNFAQIMMITIIFFVVFVIFKMCPQYEFAQIYLTFTLQALQYAILLQIYLTLFKSLSSLILYFCVLFAFALFTTANINITVNTALLMSMFLPGYYYQNQSKVCGKMIDFDMLEFMYGILLSSGQLAVMLLIMYMLGRKKRGQSDVLLKATNVSAKYGNKKVLHDVSCQLSQNQSLAIIGVNGCGKTTFTKCILQQKQYQGQISAVDDIAVIPQNDIEFSQITVEQYFRILGVESESILESFGLWHCKKQKYEQLSGGQKRRLTIAIVLSLNPKILIMDEITVGSDFIMKKKIWDSVNQSATTKITISHDMAEVTGNSDQICCLNNGISKQIQSLEKRYIIVIYSSESIDGFEQFFEKQIKYCNEEEMNKCKSNLEHSNTQFTVEDISMEQVF</sequence>
<dbReference type="PROSITE" id="PS50893">
    <property type="entry name" value="ABC_TRANSPORTER_2"/>
    <property type="match status" value="1"/>
</dbReference>
<dbReference type="GO" id="GO:0016887">
    <property type="term" value="F:ATP hydrolysis activity"/>
    <property type="evidence" value="ECO:0007669"/>
    <property type="project" value="InterPro"/>
</dbReference>
<dbReference type="Pfam" id="PF00005">
    <property type="entry name" value="ABC_tran"/>
    <property type="match status" value="1"/>
</dbReference>
<dbReference type="InterPro" id="IPR050153">
    <property type="entry name" value="Metal_Ion_Import_ABC"/>
</dbReference>
<reference evidence="7" key="1">
    <citation type="submission" date="2015-07" db="EMBL/GenBank/DDBJ databases">
        <title>Adaptation to a free-living lifestyle via gene acquisitions in the diplomonad Trepomonas sp. PC1.</title>
        <authorList>
            <person name="Xu F."/>
            <person name="Jerlstrom-Hultqvist J."/>
            <person name="Kolisko M."/>
            <person name="Simpson A.G.B."/>
            <person name="Roger A.J."/>
            <person name="Svard S.G."/>
            <person name="Andersson J.O."/>
        </authorList>
    </citation>
    <scope>NUCLEOTIDE SEQUENCE</scope>
    <source>
        <strain evidence="7">PC1</strain>
    </source>
</reference>
<dbReference type="SMART" id="SM00382">
    <property type="entry name" value="AAA"/>
    <property type="match status" value="1"/>
</dbReference>
<feature type="non-terminal residue" evidence="7">
    <location>
        <position position="578"/>
    </location>
</feature>
<keyword evidence="5" id="KW-1133">Transmembrane helix</keyword>
<dbReference type="InterPro" id="IPR017871">
    <property type="entry name" value="ABC_transporter-like_CS"/>
</dbReference>
<feature type="transmembrane region" description="Helical" evidence="5">
    <location>
        <begin position="138"/>
        <end position="159"/>
    </location>
</feature>
<feature type="transmembrane region" description="Helical" evidence="5">
    <location>
        <begin position="300"/>
        <end position="321"/>
    </location>
</feature>
<dbReference type="InterPro" id="IPR003593">
    <property type="entry name" value="AAA+_ATPase"/>
</dbReference>